<dbReference type="AlphaFoldDB" id="A0A167B716"/>
<evidence type="ECO:0000313" key="3">
    <source>
        <dbReference type="Proteomes" id="UP000076503"/>
    </source>
</evidence>
<proteinExistence type="predicted"/>
<reference evidence="2 3" key="1">
    <citation type="submission" date="2013-07" db="EMBL/GenBank/DDBJ databases">
        <title>Comparative Genomic and Metabolomic Analysis of Twelve Strains of Pseudoalteromonas luteoviolacea.</title>
        <authorList>
            <person name="Vynne N.G."/>
            <person name="Mansson M."/>
            <person name="Gram L."/>
        </authorList>
    </citation>
    <scope>NUCLEOTIDE SEQUENCE [LARGE SCALE GENOMIC DNA]</scope>
    <source>
        <strain evidence="2 3">H33</strain>
    </source>
</reference>
<dbReference type="PATRIC" id="fig|1365251.3.peg.4488"/>
<name>A0A167B716_9GAMM</name>
<feature type="domain" description="ABC-type transport auxiliary lipoprotein component" evidence="1">
    <location>
        <begin position="27"/>
        <end position="187"/>
    </location>
</feature>
<dbReference type="PROSITE" id="PS51257">
    <property type="entry name" value="PROKAR_LIPOPROTEIN"/>
    <property type="match status" value="1"/>
</dbReference>
<dbReference type="SUPFAM" id="SSF159594">
    <property type="entry name" value="XCC0632-like"/>
    <property type="match status" value="1"/>
</dbReference>
<dbReference type="InterPro" id="IPR005586">
    <property type="entry name" value="ABC_trans_aux"/>
</dbReference>
<accession>A0A167B716</accession>
<dbReference type="Pfam" id="PF03886">
    <property type="entry name" value="ABC_trans_aux"/>
    <property type="match status" value="1"/>
</dbReference>
<protein>
    <recommendedName>
        <fullName evidence="1">ABC-type transport auxiliary lipoprotein component domain-containing protein</fullName>
    </recommendedName>
</protein>
<evidence type="ECO:0000313" key="2">
    <source>
        <dbReference type="EMBL" id="KZN46211.1"/>
    </source>
</evidence>
<dbReference type="Proteomes" id="UP000076503">
    <property type="component" value="Unassembled WGS sequence"/>
</dbReference>
<dbReference type="EMBL" id="AUXZ01000119">
    <property type="protein sequence ID" value="KZN46211.1"/>
    <property type="molecule type" value="Genomic_DNA"/>
</dbReference>
<comment type="caution">
    <text evidence="2">The sequence shown here is derived from an EMBL/GenBank/DDBJ whole genome shotgun (WGS) entry which is preliminary data.</text>
</comment>
<dbReference type="Gene3D" id="3.40.50.10610">
    <property type="entry name" value="ABC-type transport auxiliary lipoprotein component"/>
    <property type="match status" value="1"/>
</dbReference>
<gene>
    <name evidence="2" type="ORF">N476_03550</name>
</gene>
<sequence length="197" mass="22397">MKIPIYLGLISLLLIGCSSNQNTHKYYKFSDQNLEVPSAQKATTAHLYLEDVSILGVSNQQAFVQYTKPNTVNIARFHFWAEHPENMLTQLTQSYFHTLGLTVVPRALAGDVEKPLFSLKLVLNEFAGHYNKGAILSGNWYLYKQEQGELKLIQTQRFTLNSQLNKDGFEALVSAHQQNWIKLLNTINQEALSILLK</sequence>
<evidence type="ECO:0000259" key="1">
    <source>
        <dbReference type="Pfam" id="PF03886"/>
    </source>
</evidence>
<organism evidence="2 3">
    <name type="scientific">Pseudoalteromonas luteoviolacea H33</name>
    <dbReference type="NCBI Taxonomy" id="1365251"/>
    <lineage>
        <taxon>Bacteria</taxon>
        <taxon>Pseudomonadati</taxon>
        <taxon>Pseudomonadota</taxon>
        <taxon>Gammaproteobacteria</taxon>
        <taxon>Alteromonadales</taxon>
        <taxon>Pseudoalteromonadaceae</taxon>
        <taxon>Pseudoalteromonas</taxon>
    </lineage>
</organism>